<dbReference type="EMBL" id="CAEQ01000993">
    <property type="protein sequence ID" value="CCD13037.1"/>
    <property type="molecule type" value="Genomic_DNA"/>
</dbReference>
<evidence type="ECO:0000256" key="1">
    <source>
        <dbReference type="SAM" id="MobiDB-lite"/>
    </source>
</evidence>
<feature type="region of interest" description="Disordered" evidence="1">
    <location>
        <begin position="246"/>
        <end position="269"/>
    </location>
</feature>
<comment type="caution">
    <text evidence="2">The sequence shown here is derived from an EMBL/GenBank/DDBJ whole genome shotgun (WGS) entry which is preliminary data.</text>
</comment>
<gene>
    <name evidence="2" type="ORF">TCIL3000_0_38530</name>
</gene>
<feature type="region of interest" description="Disordered" evidence="1">
    <location>
        <begin position="317"/>
        <end position="347"/>
    </location>
</feature>
<evidence type="ECO:0000313" key="2">
    <source>
        <dbReference type="EMBL" id="CCD13037.1"/>
    </source>
</evidence>
<accession>F9W772</accession>
<feature type="compositionally biased region" description="Basic residues" evidence="1">
    <location>
        <begin position="121"/>
        <end position="133"/>
    </location>
</feature>
<keyword evidence="3" id="KW-1185">Reference proteome</keyword>
<feature type="region of interest" description="Disordered" evidence="1">
    <location>
        <begin position="47"/>
        <end position="182"/>
    </location>
</feature>
<dbReference type="OMA" id="EAWIGTC"/>
<feature type="compositionally biased region" description="Basic and acidic residues" evidence="1">
    <location>
        <begin position="68"/>
        <end position="80"/>
    </location>
</feature>
<dbReference type="VEuPathDB" id="TriTrypDB:TcIL3000_0_38530"/>
<name>F9W772_TRYCI</name>
<reference evidence="3" key="1">
    <citation type="submission" date="2011-07" db="EMBL/GenBank/DDBJ databases">
        <title>Divergent evolution of antigenic variation in African trypanosomes.</title>
        <authorList>
            <person name="Jackson A.P."/>
            <person name="Berry A."/>
            <person name="Allison H.C."/>
            <person name="Burton P."/>
            <person name="Anderson J."/>
            <person name="Aslett M."/>
            <person name="Brown R."/>
            <person name="Corton N."/>
            <person name="Harris D."/>
            <person name="Hauser H."/>
            <person name="Gamble J."/>
            <person name="Gilderthorp R."/>
            <person name="McQuillan J."/>
            <person name="Quail M.A."/>
            <person name="Sanders M."/>
            <person name="Van Tonder A."/>
            <person name="Ginger M.L."/>
            <person name="Donelson J.E."/>
            <person name="Field M.C."/>
            <person name="Barry J.D."/>
            <person name="Berriman M."/>
            <person name="Hertz-Fowler C."/>
        </authorList>
    </citation>
    <scope>NUCLEOTIDE SEQUENCE [LARGE SCALE GENOMIC DNA]</scope>
    <source>
        <strain evidence="3">IL3000</strain>
    </source>
</reference>
<evidence type="ECO:0000313" key="3">
    <source>
        <dbReference type="Proteomes" id="UP000000702"/>
    </source>
</evidence>
<organism evidence="2 3">
    <name type="scientific">Trypanosoma congolense (strain IL3000)</name>
    <dbReference type="NCBI Taxonomy" id="1068625"/>
    <lineage>
        <taxon>Eukaryota</taxon>
        <taxon>Discoba</taxon>
        <taxon>Euglenozoa</taxon>
        <taxon>Kinetoplastea</taxon>
        <taxon>Metakinetoplastina</taxon>
        <taxon>Trypanosomatida</taxon>
        <taxon>Trypanosomatidae</taxon>
        <taxon>Trypanosoma</taxon>
        <taxon>Nannomonas</taxon>
    </lineage>
</organism>
<protein>
    <submittedName>
        <fullName evidence="2">WGS project CAEQ00000000 data, annotated contig 1577</fullName>
    </submittedName>
</protein>
<feature type="compositionally biased region" description="Basic and acidic residues" evidence="1">
    <location>
        <begin position="47"/>
        <end position="59"/>
    </location>
</feature>
<feature type="region of interest" description="Disordered" evidence="1">
    <location>
        <begin position="555"/>
        <end position="578"/>
    </location>
</feature>
<dbReference type="AlphaFoldDB" id="F9W772"/>
<proteinExistence type="predicted"/>
<sequence>MHTMRRCANVASLSLSPPWLCSFHCGASMWRHSRFLSSSKFIGRKHSDEKKCLDSRHAPGAEGPTEASIRKESEVRKAVEEMSTAPTSPVKPADEAQKSAVEKPKKSEQQRQQIKGERRQSSRTHRNGSKTRKASSDAAKTNPGNGAVPVGKAPHSCGNDAALESPQPAASTSALSTHEESSFTDRTAVSRLFIVSDAVAFMFTTVPRDQHRVSSHLKKVDQSVISPASQAGDVADIGDECCSDAISGGRSKRDSIRGGKSKRRDQRSSVAKEYDVASRVLSEECANNTLYIHVRDMERLVPPPHLLSSSALTFKRFGKGSKKRQPNEKRSKKSRSSKTTAVGEATESPLAPLDRALALRLWQAAAMRKARESQKLNDVSLESHAITRVCLHDPETPDETVVHGCGSGKTVSDVLETLKKEHDDRWIDLLAADGAVEGMGSHASSDEGSSYPTMLSTPFMLKPLLSVIASCIPRSESLLGVRCDEDVFLRSLSSRHVRRAESIIRNTAVLEAAAKEDRHSCMDKKLSGRRVPPVPRFSTRVIVLIEHDDLHSQWSVNGGNTKRKSNSEGGAESIKQRQHRKPRVYCLIADGGEIL</sequence>
<feature type="compositionally biased region" description="Basic and acidic residues" evidence="1">
    <location>
        <begin position="92"/>
        <end position="120"/>
    </location>
</feature>
<reference evidence="2 3" key="2">
    <citation type="journal article" date="2012" name="Proc. Natl. Acad. Sci. U.S.A.">
        <title>Antigenic diversity is generated by distinct evolutionary mechanisms in African trypanosome species.</title>
        <authorList>
            <person name="Jackson A.P."/>
            <person name="Berry A."/>
            <person name="Aslett M."/>
            <person name="Allison H.C."/>
            <person name="Burton P."/>
            <person name="Vavrova-Anderson J."/>
            <person name="Brown R."/>
            <person name="Browne H."/>
            <person name="Corton N."/>
            <person name="Hauser H."/>
            <person name="Gamble J."/>
            <person name="Gilderthorp R."/>
            <person name="Marcello L."/>
            <person name="McQuillan J."/>
            <person name="Otto T.D."/>
            <person name="Quail M.A."/>
            <person name="Sanders M.J."/>
            <person name="van Tonder A."/>
            <person name="Ginger M.L."/>
            <person name="Field M.C."/>
            <person name="Barry J.D."/>
            <person name="Hertz-Fowler C."/>
            <person name="Berriman M."/>
        </authorList>
    </citation>
    <scope>NUCLEOTIDE SEQUENCE [LARGE SCALE GENOMIC DNA]</scope>
    <source>
        <strain evidence="2 3">IL3000</strain>
    </source>
</reference>
<dbReference type="Proteomes" id="UP000000702">
    <property type="component" value="Unassembled WGS sequence"/>
</dbReference>
<feature type="compositionally biased region" description="Basic residues" evidence="1">
    <location>
        <begin position="317"/>
        <end position="336"/>
    </location>
</feature>